<feature type="domain" description="TonB-dependent receptor plug" evidence="8">
    <location>
        <begin position="140"/>
        <end position="227"/>
    </location>
</feature>
<dbReference type="Gene3D" id="2.170.130.10">
    <property type="entry name" value="TonB-dependent receptor, plug domain"/>
    <property type="match status" value="1"/>
</dbReference>
<gene>
    <name evidence="9" type="ordered locus">Fleli_1274</name>
</gene>
<evidence type="ECO:0000256" key="1">
    <source>
        <dbReference type="ARBA" id="ARBA00004571"/>
    </source>
</evidence>
<organism evidence="9 10">
    <name type="scientific">Bernardetia litoralis (strain ATCC 23117 / DSM 6794 / NBRC 15988 / NCIMB 1366 / Fx l1 / Sio-4)</name>
    <name type="common">Flexibacter litoralis</name>
    <dbReference type="NCBI Taxonomy" id="880071"/>
    <lineage>
        <taxon>Bacteria</taxon>
        <taxon>Pseudomonadati</taxon>
        <taxon>Bacteroidota</taxon>
        <taxon>Cytophagia</taxon>
        <taxon>Cytophagales</taxon>
        <taxon>Bernardetiaceae</taxon>
        <taxon>Bernardetia</taxon>
    </lineage>
</organism>
<dbReference type="PANTHER" id="PTHR30069:SF29">
    <property type="entry name" value="HEMOGLOBIN AND HEMOGLOBIN-HAPTOGLOBIN-BINDING PROTEIN 1-RELATED"/>
    <property type="match status" value="1"/>
</dbReference>
<keyword evidence="10" id="KW-1185">Reference proteome</keyword>
<keyword evidence="4" id="KW-0812">Transmembrane</keyword>
<protein>
    <submittedName>
        <fullName evidence="9">TonB-dependent receptor family protein</fullName>
    </submittedName>
</protein>
<dbReference type="STRING" id="880071.Fleli_1274"/>
<evidence type="ECO:0000256" key="6">
    <source>
        <dbReference type="ARBA" id="ARBA00023136"/>
    </source>
</evidence>
<dbReference type="Gene3D" id="2.40.170.20">
    <property type="entry name" value="TonB-dependent receptor, beta-barrel domain"/>
    <property type="match status" value="1"/>
</dbReference>
<evidence type="ECO:0000256" key="5">
    <source>
        <dbReference type="ARBA" id="ARBA00022729"/>
    </source>
</evidence>
<dbReference type="KEGG" id="fli:Fleli_1274"/>
<evidence type="ECO:0000259" key="8">
    <source>
        <dbReference type="Pfam" id="PF07715"/>
    </source>
</evidence>
<proteinExistence type="predicted"/>
<dbReference type="InterPro" id="IPR037066">
    <property type="entry name" value="Plug_dom_sf"/>
</dbReference>
<evidence type="ECO:0000256" key="2">
    <source>
        <dbReference type="ARBA" id="ARBA00022448"/>
    </source>
</evidence>
<evidence type="ECO:0000256" key="3">
    <source>
        <dbReference type="ARBA" id="ARBA00022452"/>
    </source>
</evidence>
<keyword evidence="7" id="KW-0998">Cell outer membrane</keyword>
<dbReference type="Pfam" id="PF07715">
    <property type="entry name" value="Plug"/>
    <property type="match status" value="1"/>
</dbReference>
<dbReference type="GO" id="GO:0009279">
    <property type="term" value="C:cell outer membrane"/>
    <property type="evidence" value="ECO:0007669"/>
    <property type="project" value="UniProtKB-SubCell"/>
</dbReference>
<dbReference type="RefSeq" id="WP_014797165.1">
    <property type="nucleotide sequence ID" value="NC_018018.1"/>
</dbReference>
<dbReference type="OrthoDB" id="1075473at2"/>
<dbReference type="InterPro" id="IPR012910">
    <property type="entry name" value="Plug_dom"/>
</dbReference>
<dbReference type="InterPro" id="IPR039426">
    <property type="entry name" value="TonB-dep_rcpt-like"/>
</dbReference>
<dbReference type="EMBL" id="CP003345">
    <property type="protein sequence ID" value="AFM03708.1"/>
    <property type="molecule type" value="Genomic_DNA"/>
</dbReference>
<keyword evidence="9" id="KW-0675">Receptor</keyword>
<evidence type="ECO:0000256" key="7">
    <source>
        <dbReference type="ARBA" id="ARBA00023237"/>
    </source>
</evidence>
<dbReference type="PANTHER" id="PTHR30069">
    <property type="entry name" value="TONB-DEPENDENT OUTER MEMBRANE RECEPTOR"/>
    <property type="match status" value="1"/>
</dbReference>
<evidence type="ECO:0000256" key="4">
    <source>
        <dbReference type="ARBA" id="ARBA00022692"/>
    </source>
</evidence>
<dbReference type="SUPFAM" id="SSF56935">
    <property type="entry name" value="Porins"/>
    <property type="match status" value="1"/>
</dbReference>
<dbReference type="AlphaFoldDB" id="I4AIC3"/>
<keyword evidence="2" id="KW-0813">Transport</keyword>
<evidence type="ECO:0000313" key="9">
    <source>
        <dbReference type="EMBL" id="AFM03708.1"/>
    </source>
</evidence>
<keyword evidence="6" id="KW-0472">Membrane</keyword>
<sequence precursor="true">MCSQKLRFFFLFSFVLIFIFQTTLFAQTNSIKGKVVDSNNQPVFAANVYSSSFPNKGTTTDFDGNFILSSFTYPDTLLVSYIGYQTYKIYLEKPPSKDSIFIILEGQENLLNQMVVTAKNPISEEFSVIKLEKMDIYTNPISAGDPLKAITALPSSTNTDESANPVLRGSSSDRSRVVLNGVPVYKPVRNGQINGLGNFSLFNAEMIDKQYVYASNPPLTYGNTSAGLIEIQTNHKLDYNHIQASLSLANIGGLVSRKLGENTFIQVYGNYQFPDAFLKLNEKRIENLIDFTTKDAGLNFHSNLTNKSSINSFNYFIDESYIATRNSYSYEGQNDAQKNRFFSINNYSLQGENYNFKINTLVDFSKQNYRFGNLTSQIENKQSYISLDYKHLILKTTSIQTGISYDYSKYNFNDSLPNYYYANSPQDSNYFYQHQSENNNIEAYIYTNWNINDKLTMSSGFRSNIPTQEQDYYLSTQMSFNYKPNKKNNFILSGGRYHSYTTPSFIDANYFLLQSLQIALDYSYSSKKILFTTALYHKYETGNFQDSETITFDKAKITGFEVFIKHNLTKKIDYSLSNTFINQQVRINEKYQKGANNLNYLIKASVTYANPKLFTAALFYIDRPGTYFTSIDNGIFRNETNTYEPVFSSIIYNQQLNSYKNLNLNISRFFPFGKYALVLYASVNNILDRKNEQNALYSFDYQNQYFNNFQQRTFYMGLVWQLNK</sequence>
<evidence type="ECO:0000313" key="10">
    <source>
        <dbReference type="Proteomes" id="UP000006054"/>
    </source>
</evidence>
<keyword evidence="3" id="KW-1134">Transmembrane beta strand</keyword>
<accession>I4AIC3</accession>
<dbReference type="Pfam" id="PF13715">
    <property type="entry name" value="CarbopepD_reg_2"/>
    <property type="match status" value="1"/>
</dbReference>
<dbReference type="PATRIC" id="fig|880071.3.peg.1246"/>
<dbReference type="InterPro" id="IPR008969">
    <property type="entry name" value="CarboxyPept-like_regulatory"/>
</dbReference>
<dbReference type="InterPro" id="IPR036942">
    <property type="entry name" value="Beta-barrel_TonB_sf"/>
</dbReference>
<dbReference type="GO" id="GO:0015344">
    <property type="term" value="F:siderophore uptake transmembrane transporter activity"/>
    <property type="evidence" value="ECO:0007669"/>
    <property type="project" value="TreeGrafter"/>
</dbReference>
<dbReference type="Proteomes" id="UP000006054">
    <property type="component" value="Chromosome"/>
</dbReference>
<comment type="subcellular location">
    <subcellularLocation>
        <location evidence="1">Cell outer membrane</location>
        <topology evidence="1">Multi-pass membrane protein</topology>
    </subcellularLocation>
</comment>
<dbReference type="GO" id="GO:0044718">
    <property type="term" value="P:siderophore transmembrane transport"/>
    <property type="evidence" value="ECO:0007669"/>
    <property type="project" value="TreeGrafter"/>
</dbReference>
<dbReference type="SUPFAM" id="SSF49464">
    <property type="entry name" value="Carboxypeptidase regulatory domain-like"/>
    <property type="match status" value="1"/>
</dbReference>
<dbReference type="eggNOG" id="COG1629">
    <property type="taxonomic scope" value="Bacteria"/>
</dbReference>
<name>I4AIC3_BERLS</name>
<reference evidence="10" key="1">
    <citation type="submission" date="2012-06" db="EMBL/GenBank/DDBJ databases">
        <title>The complete genome of Flexibacter litoralis DSM 6794.</title>
        <authorList>
            <person name="Lucas S."/>
            <person name="Copeland A."/>
            <person name="Lapidus A."/>
            <person name="Glavina del Rio T."/>
            <person name="Dalin E."/>
            <person name="Tice H."/>
            <person name="Bruce D."/>
            <person name="Goodwin L."/>
            <person name="Pitluck S."/>
            <person name="Peters L."/>
            <person name="Ovchinnikova G."/>
            <person name="Lu M."/>
            <person name="Kyrpides N."/>
            <person name="Mavromatis K."/>
            <person name="Ivanova N."/>
            <person name="Brettin T."/>
            <person name="Detter J.C."/>
            <person name="Han C."/>
            <person name="Larimer F."/>
            <person name="Land M."/>
            <person name="Hauser L."/>
            <person name="Markowitz V."/>
            <person name="Cheng J.-F."/>
            <person name="Hugenholtz P."/>
            <person name="Woyke T."/>
            <person name="Wu D."/>
            <person name="Spring S."/>
            <person name="Lang E."/>
            <person name="Kopitz M."/>
            <person name="Brambilla E."/>
            <person name="Klenk H.-P."/>
            <person name="Eisen J.A."/>
        </authorList>
    </citation>
    <scope>NUCLEOTIDE SEQUENCE [LARGE SCALE GENOMIC DNA]</scope>
    <source>
        <strain evidence="10">ATCC 23117 / DSM 6794 / NBRC 15988 / NCIMB 1366 / Sio-4</strain>
    </source>
</reference>
<keyword evidence="5" id="KW-0732">Signal</keyword>
<dbReference type="HOGENOM" id="CLU_382086_0_0_10"/>